<protein>
    <recommendedName>
        <fullName evidence="1">DUF7948 domain-containing protein</fullName>
    </recommendedName>
</protein>
<dbReference type="InterPro" id="IPR011042">
    <property type="entry name" value="6-blade_b-propeller_TolB-like"/>
</dbReference>
<feature type="domain" description="DUF7948" evidence="1">
    <location>
        <begin position="13"/>
        <end position="231"/>
    </location>
</feature>
<dbReference type="Pfam" id="PF06739">
    <property type="entry name" value="SBBP"/>
    <property type="match status" value="3"/>
</dbReference>
<dbReference type="EMBL" id="WMET01000013">
    <property type="protein sequence ID" value="MYL22056.1"/>
    <property type="molecule type" value="Genomic_DNA"/>
</dbReference>
<gene>
    <name evidence="2" type="ORF">GLW04_19460</name>
</gene>
<dbReference type="Pfam" id="PF25778">
    <property type="entry name" value="DUF7948"/>
    <property type="match status" value="1"/>
</dbReference>
<dbReference type="SUPFAM" id="SSF101898">
    <property type="entry name" value="NHL repeat"/>
    <property type="match status" value="1"/>
</dbReference>
<dbReference type="AlphaFoldDB" id="A0A845DXE8"/>
<dbReference type="Proteomes" id="UP000460949">
    <property type="component" value="Unassembled WGS sequence"/>
</dbReference>
<name>A0A845DXE8_9BACI</name>
<evidence type="ECO:0000313" key="3">
    <source>
        <dbReference type="Proteomes" id="UP000460949"/>
    </source>
</evidence>
<dbReference type="Gene3D" id="2.120.10.30">
    <property type="entry name" value="TolB, C-terminal domain"/>
    <property type="match status" value="1"/>
</dbReference>
<reference evidence="2 3" key="1">
    <citation type="submission" date="2019-11" db="EMBL/GenBank/DDBJ databases">
        <title>Genome sequences of 17 halophilic strains isolated from different environments.</title>
        <authorList>
            <person name="Furrow R.E."/>
        </authorList>
    </citation>
    <scope>NUCLEOTIDE SEQUENCE [LARGE SCALE GENOMIC DNA]</scope>
    <source>
        <strain evidence="2 3">22511_23_Filter</strain>
    </source>
</reference>
<feature type="non-terminal residue" evidence="2">
    <location>
        <position position="391"/>
    </location>
</feature>
<evidence type="ECO:0000259" key="1">
    <source>
        <dbReference type="Pfam" id="PF25778"/>
    </source>
</evidence>
<dbReference type="InterPro" id="IPR052918">
    <property type="entry name" value="Motility_Chemotaxis_Reg"/>
</dbReference>
<dbReference type="InterPro" id="IPR010620">
    <property type="entry name" value="SBBP_repeat"/>
</dbReference>
<dbReference type="PANTHER" id="PTHR35580">
    <property type="entry name" value="CELL SURFACE GLYCOPROTEIN (S-LAYER PROTEIN)-LIKE PROTEIN"/>
    <property type="match status" value="1"/>
</dbReference>
<dbReference type="InterPro" id="IPR057708">
    <property type="entry name" value="DUF7948"/>
</dbReference>
<evidence type="ECO:0000313" key="2">
    <source>
        <dbReference type="EMBL" id="MYL22056.1"/>
    </source>
</evidence>
<accession>A0A845DXE8</accession>
<sequence>MVSQTNLRIPVYFVQNQGQLDHENVFYYSKGKGCEVFFTNEGASFVFLGGENGGQSILTEEILNPSPKSTKGFRLDFRFLNGGRTITPLARGELEGKVNDFKGLGPTKWHKNISTYSEVVYQQVWPGIDLVFRGNEGRVKYEFTVQPGANINNIRFTYDGADKLSLDSQGNLCIDTPFGVLIDEQPISFQEHQGEHIHIESAFQLLPRDKSEVSFYLEGGYNKQFPITIDPGLVYSTYLGGTSSEQGFGIAVDEMGNAYVTGETRSVDFPTTPGAFDTTYNGNNDVFVTKLNADGSTLVYSTYLGGTGFDRGLGIAVDEMGNAYVTGLTVSADFPTTPGAFDTTYNGNFDGFVTKLNADGSTLVYSTYLGGTGFDQGSGIAVDEMGNAYVT</sequence>
<dbReference type="PANTHER" id="PTHR35580:SF1">
    <property type="entry name" value="PHYTASE-LIKE DOMAIN-CONTAINING PROTEIN"/>
    <property type="match status" value="1"/>
</dbReference>
<organism evidence="2 3">
    <name type="scientific">Halobacillus litoralis</name>
    <dbReference type="NCBI Taxonomy" id="45668"/>
    <lineage>
        <taxon>Bacteria</taxon>
        <taxon>Bacillati</taxon>
        <taxon>Bacillota</taxon>
        <taxon>Bacilli</taxon>
        <taxon>Bacillales</taxon>
        <taxon>Bacillaceae</taxon>
        <taxon>Halobacillus</taxon>
    </lineage>
</organism>
<comment type="caution">
    <text evidence="2">The sequence shown here is derived from an EMBL/GenBank/DDBJ whole genome shotgun (WGS) entry which is preliminary data.</text>
</comment>
<proteinExistence type="predicted"/>
<dbReference type="RefSeq" id="WP_202409826.1">
    <property type="nucleotide sequence ID" value="NZ_WMET01000013.1"/>
</dbReference>